<sequence>MKGLYIMAFCALIALSLITLTEADGYPVGLKVHTRHPFCIGRRDAPEEVTKRGWLRRKWDNFRNSTKKKVKALLRRLLCKSKKLG</sequence>
<name>A0AAV3ZYN8_9GAST</name>
<feature type="chain" id="PRO_5043696911" evidence="1">
    <location>
        <begin position="24"/>
        <end position="85"/>
    </location>
</feature>
<comment type="caution">
    <text evidence="2">The sequence shown here is derived from an EMBL/GenBank/DDBJ whole genome shotgun (WGS) entry which is preliminary data.</text>
</comment>
<reference evidence="2 3" key="1">
    <citation type="journal article" date="2021" name="Elife">
        <title>Chloroplast acquisition without the gene transfer in kleptoplastic sea slugs, Plakobranchus ocellatus.</title>
        <authorList>
            <person name="Maeda T."/>
            <person name="Takahashi S."/>
            <person name="Yoshida T."/>
            <person name="Shimamura S."/>
            <person name="Takaki Y."/>
            <person name="Nagai Y."/>
            <person name="Toyoda A."/>
            <person name="Suzuki Y."/>
            <person name="Arimoto A."/>
            <person name="Ishii H."/>
            <person name="Satoh N."/>
            <person name="Nishiyama T."/>
            <person name="Hasebe M."/>
            <person name="Maruyama T."/>
            <person name="Minagawa J."/>
            <person name="Obokata J."/>
            <person name="Shigenobu S."/>
        </authorList>
    </citation>
    <scope>NUCLEOTIDE SEQUENCE [LARGE SCALE GENOMIC DNA]</scope>
</reference>
<evidence type="ECO:0000256" key="1">
    <source>
        <dbReference type="SAM" id="SignalP"/>
    </source>
</evidence>
<organism evidence="2 3">
    <name type="scientific">Plakobranchus ocellatus</name>
    <dbReference type="NCBI Taxonomy" id="259542"/>
    <lineage>
        <taxon>Eukaryota</taxon>
        <taxon>Metazoa</taxon>
        <taxon>Spiralia</taxon>
        <taxon>Lophotrochozoa</taxon>
        <taxon>Mollusca</taxon>
        <taxon>Gastropoda</taxon>
        <taxon>Heterobranchia</taxon>
        <taxon>Euthyneura</taxon>
        <taxon>Panpulmonata</taxon>
        <taxon>Sacoglossa</taxon>
        <taxon>Placobranchoidea</taxon>
        <taxon>Plakobranchidae</taxon>
        <taxon>Plakobranchus</taxon>
    </lineage>
</organism>
<dbReference type="AlphaFoldDB" id="A0AAV3ZYN8"/>
<dbReference type="Proteomes" id="UP000735302">
    <property type="component" value="Unassembled WGS sequence"/>
</dbReference>
<accession>A0AAV3ZYN8</accession>
<gene>
    <name evidence="2" type="ORF">PoB_002631200</name>
</gene>
<protein>
    <submittedName>
        <fullName evidence="2">Uncharacterized protein</fullName>
    </submittedName>
</protein>
<feature type="signal peptide" evidence="1">
    <location>
        <begin position="1"/>
        <end position="23"/>
    </location>
</feature>
<dbReference type="EMBL" id="BLXT01003024">
    <property type="protein sequence ID" value="GFN99806.1"/>
    <property type="molecule type" value="Genomic_DNA"/>
</dbReference>
<keyword evidence="3" id="KW-1185">Reference proteome</keyword>
<proteinExistence type="predicted"/>
<evidence type="ECO:0000313" key="2">
    <source>
        <dbReference type="EMBL" id="GFN99806.1"/>
    </source>
</evidence>
<keyword evidence="1" id="KW-0732">Signal</keyword>
<evidence type="ECO:0000313" key="3">
    <source>
        <dbReference type="Proteomes" id="UP000735302"/>
    </source>
</evidence>